<dbReference type="Proteomes" id="UP001055879">
    <property type="component" value="Linkage Group LG04"/>
</dbReference>
<organism evidence="1 2">
    <name type="scientific">Arctium lappa</name>
    <name type="common">Greater burdock</name>
    <name type="synonym">Lappa major</name>
    <dbReference type="NCBI Taxonomy" id="4217"/>
    <lineage>
        <taxon>Eukaryota</taxon>
        <taxon>Viridiplantae</taxon>
        <taxon>Streptophyta</taxon>
        <taxon>Embryophyta</taxon>
        <taxon>Tracheophyta</taxon>
        <taxon>Spermatophyta</taxon>
        <taxon>Magnoliopsida</taxon>
        <taxon>eudicotyledons</taxon>
        <taxon>Gunneridae</taxon>
        <taxon>Pentapetalae</taxon>
        <taxon>asterids</taxon>
        <taxon>campanulids</taxon>
        <taxon>Asterales</taxon>
        <taxon>Asteraceae</taxon>
        <taxon>Carduoideae</taxon>
        <taxon>Cardueae</taxon>
        <taxon>Arctiinae</taxon>
        <taxon>Arctium</taxon>
    </lineage>
</organism>
<reference evidence="2" key="1">
    <citation type="journal article" date="2022" name="Mol. Ecol. Resour.">
        <title>The genomes of chicory, endive, great burdock and yacon provide insights into Asteraceae palaeo-polyploidization history and plant inulin production.</title>
        <authorList>
            <person name="Fan W."/>
            <person name="Wang S."/>
            <person name="Wang H."/>
            <person name="Wang A."/>
            <person name="Jiang F."/>
            <person name="Liu H."/>
            <person name="Zhao H."/>
            <person name="Xu D."/>
            <person name="Zhang Y."/>
        </authorList>
    </citation>
    <scope>NUCLEOTIDE SEQUENCE [LARGE SCALE GENOMIC DNA]</scope>
    <source>
        <strain evidence="2">cv. Niubang</strain>
    </source>
</reference>
<name>A0ACB9CHS0_ARCLA</name>
<accession>A0ACB9CHS0</accession>
<reference evidence="1 2" key="2">
    <citation type="journal article" date="2022" name="Mol. Ecol. Resour.">
        <title>The genomes of chicory, endive, great burdock and yacon provide insights into Asteraceae paleo-polyploidization history and plant inulin production.</title>
        <authorList>
            <person name="Fan W."/>
            <person name="Wang S."/>
            <person name="Wang H."/>
            <person name="Wang A."/>
            <person name="Jiang F."/>
            <person name="Liu H."/>
            <person name="Zhao H."/>
            <person name="Xu D."/>
            <person name="Zhang Y."/>
        </authorList>
    </citation>
    <scope>NUCLEOTIDE SEQUENCE [LARGE SCALE GENOMIC DNA]</scope>
    <source>
        <strain evidence="2">cv. Niubang</strain>
    </source>
</reference>
<evidence type="ECO:0000313" key="1">
    <source>
        <dbReference type="EMBL" id="KAI3733692.1"/>
    </source>
</evidence>
<protein>
    <submittedName>
        <fullName evidence="1">Uncharacterized protein</fullName>
    </submittedName>
</protein>
<proteinExistence type="predicted"/>
<keyword evidence="2" id="KW-1185">Reference proteome</keyword>
<gene>
    <name evidence="1" type="ORF">L6452_13142</name>
</gene>
<sequence length="190" mass="21513">MHGLKALQEKILSDVLKRRKVMLGSIEEGISMMKTRFCRTNVLIILDDVDHLDHLKMLAGSQDWFGNGSRIIITTRNKNLLKAHNISIIHDVRLLNEEEAIQLFSRHAFGARKPVGGYEKLSVDMVSKFGGHPSALISLGSFLHGKDMSEWMSTWARLEDIPDHEVVELFKTGDDGVERNIDSWFGFCGH</sequence>
<evidence type="ECO:0000313" key="2">
    <source>
        <dbReference type="Proteomes" id="UP001055879"/>
    </source>
</evidence>
<dbReference type="EMBL" id="CM042050">
    <property type="protein sequence ID" value="KAI3733692.1"/>
    <property type="molecule type" value="Genomic_DNA"/>
</dbReference>
<comment type="caution">
    <text evidence="1">The sequence shown here is derived from an EMBL/GenBank/DDBJ whole genome shotgun (WGS) entry which is preliminary data.</text>
</comment>